<dbReference type="InterPro" id="IPR054088">
    <property type="entry name" value="Cep192-like_D8"/>
</dbReference>
<feature type="domain" description="Cep192-like" evidence="5">
    <location>
        <begin position="1637"/>
        <end position="1736"/>
    </location>
</feature>
<dbReference type="Pfam" id="PF22060">
    <property type="entry name" value="Cep192_D1"/>
    <property type="match status" value="1"/>
</dbReference>
<gene>
    <name evidence="10" type="primary">CEP192</name>
    <name evidence="10" type="synonym">LOC115567159</name>
</gene>
<dbReference type="GeneTree" id="ENSGT00510000048187"/>
<dbReference type="Pfam" id="PF25763">
    <property type="entry name" value="Aurora-A_bind_CEP192"/>
    <property type="match status" value="1"/>
</dbReference>
<dbReference type="InParanoid" id="A0A671V2R9"/>
<feature type="domain" description="Cep192-like" evidence="6">
    <location>
        <begin position="921"/>
        <end position="960"/>
    </location>
</feature>
<dbReference type="InterPro" id="IPR054090">
    <property type="entry name" value="Cep192_Spd-2-like_dom"/>
</dbReference>
<accession>A0A671V2R9</accession>
<feature type="domain" description="Cep192-like" evidence="3">
    <location>
        <begin position="769"/>
        <end position="918"/>
    </location>
</feature>
<dbReference type="GO" id="GO:0019901">
    <property type="term" value="F:protein kinase binding"/>
    <property type="evidence" value="ECO:0007669"/>
    <property type="project" value="TreeGrafter"/>
</dbReference>
<reference evidence="10" key="3">
    <citation type="submission" date="2025-09" db="UniProtKB">
        <authorList>
            <consortium name="Ensembl"/>
        </authorList>
    </citation>
    <scope>IDENTIFICATION</scope>
</reference>
<dbReference type="InterPro" id="IPR054086">
    <property type="entry name" value="Cep192-like_D2"/>
</dbReference>
<protein>
    <submittedName>
        <fullName evidence="10">Centrosomal protein 192</fullName>
    </submittedName>
</protein>
<dbReference type="Gene3D" id="2.60.40.10">
    <property type="entry name" value="Immunoglobulins"/>
    <property type="match status" value="1"/>
</dbReference>
<feature type="domain" description="Cep192-like" evidence="8">
    <location>
        <begin position="1164"/>
        <end position="1341"/>
    </location>
</feature>
<name>A0A671V2R9_SPAAU</name>
<evidence type="ECO:0000259" key="2">
    <source>
        <dbReference type="Pfam" id="PF22060"/>
    </source>
</evidence>
<dbReference type="Pfam" id="PF22067">
    <property type="entry name" value="Cep192_D3"/>
    <property type="match status" value="1"/>
</dbReference>
<dbReference type="GO" id="GO:0090307">
    <property type="term" value="P:mitotic spindle assembly"/>
    <property type="evidence" value="ECO:0007669"/>
    <property type="project" value="TreeGrafter"/>
</dbReference>
<dbReference type="GO" id="GO:0071539">
    <property type="term" value="P:protein localization to centrosome"/>
    <property type="evidence" value="ECO:0007669"/>
    <property type="project" value="InterPro"/>
</dbReference>
<organism evidence="10 11">
    <name type="scientific">Sparus aurata</name>
    <name type="common">Gilthead sea bream</name>
    <dbReference type="NCBI Taxonomy" id="8175"/>
    <lineage>
        <taxon>Eukaryota</taxon>
        <taxon>Metazoa</taxon>
        <taxon>Chordata</taxon>
        <taxon>Craniata</taxon>
        <taxon>Vertebrata</taxon>
        <taxon>Euteleostomi</taxon>
        <taxon>Actinopterygii</taxon>
        <taxon>Neopterygii</taxon>
        <taxon>Teleostei</taxon>
        <taxon>Neoteleostei</taxon>
        <taxon>Acanthomorphata</taxon>
        <taxon>Eupercaria</taxon>
        <taxon>Spariformes</taxon>
        <taxon>Sparidae</taxon>
        <taxon>Sparus</taxon>
    </lineage>
</organism>
<evidence type="ECO:0000256" key="1">
    <source>
        <dbReference type="SAM" id="MobiDB-lite"/>
    </source>
</evidence>
<feature type="domain" description="Cep192/Spd-2-like" evidence="7">
    <location>
        <begin position="1040"/>
        <end position="1158"/>
    </location>
</feature>
<dbReference type="Ensembl" id="ENSSAUT00010021569.1">
    <property type="protein sequence ID" value="ENSSAUP00010020408.1"/>
    <property type="gene ID" value="ENSSAUG00010009092.1"/>
</dbReference>
<dbReference type="InterPro" id="IPR054089">
    <property type="entry name" value="Cep192-like_D3"/>
</dbReference>
<evidence type="ECO:0000313" key="11">
    <source>
        <dbReference type="Proteomes" id="UP000472265"/>
    </source>
</evidence>
<dbReference type="Pfam" id="PF22065">
    <property type="entry name" value="Cep192_D7"/>
    <property type="match status" value="1"/>
</dbReference>
<proteinExistence type="predicted"/>
<dbReference type="Pfam" id="PF22076">
    <property type="entry name" value="Cep192_D6"/>
    <property type="match status" value="1"/>
</dbReference>
<evidence type="ECO:0000259" key="4">
    <source>
        <dbReference type="Pfam" id="PF22065"/>
    </source>
</evidence>
<reference evidence="10" key="1">
    <citation type="submission" date="2021-04" db="EMBL/GenBank/DDBJ databases">
        <authorList>
            <consortium name="Wellcome Sanger Institute Data Sharing"/>
        </authorList>
    </citation>
    <scope>NUCLEOTIDE SEQUENCE [LARGE SCALE GENOMIC DNA]</scope>
</reference>
<feature type="compositionally biased region" description="Polar residues" evidence="1">
    <location>
        <begin position="508"/>
        <end position="524"/>
    </location>
</feature>
<evidence type="ECO:0000259" key="9">
    <source>
        <dbReference type="Pfam" id="PF22076"/>
    </source>
</evidence>
<dbReference type="InterPro" id="IPR013783">
    <property type="entry name" value="Ig-like_fold"/>
</dbReference>
<evidence type="ECO:0000259" key="6">
    <source>
        <dbReference type="Pfam" id="PF22067"/>
    </source>
</evidence>
<dbReference type="Pfam" id="PF22073">
    <property type="entry name" value="Cep192_D4"/>
    <property type="match status" value="1"/>
</dbReference>
<feature type="domain" description="Cep192-like" evidence="9">
    <location>
        <begin position="1390"/>
        <end position="1459"/>
    </location>
</feature>
<dbReference type="PANTHER" id="PTHR16029">
    <property type="entry name" value="CENTROSOMAL PROTEIN OF 192 KDA"/>
    <property type="match status" value="1"/>
</dbReference>
<dbReference type="GO" id="GO:0051298">
    <property type="term" value="P:centrosome duplication"/>
    <property type="evidence" value="ECO:0007669"/>
    <property type="project" value="InterPro"/>
</dbReference>
<reference evidence="10" key="2">
    <citation type="submission" date="2025-08" db="UniProtKB">
        <authorList>
            <consortium name="Ensembl"/>
        </authorList>
    </citation>
    <scope>IDENTIFICATION</scope>
</reference>
<feature type="compositionally biased region" description="Low complexity" evidence="1">
    <location>
        <begin position="248"/>
        <end position="265"/>
    </location>
</feature>
<dbReference type="InterPro" id="IPR054087">
    <property type="entry name" value="Cep192-like_D7"/>
</dbReference>
<dbReference type="Pfam" id="PF22064">
    <property type="entry name" value="Cep192_D2"/>
    <property type="match status" value="1"/>
</dbReference>
<feature type="region of interest" description="Disordered" evidence="1">
    <location>
        <begin position="488"/>
        <end position="524"/>
    </location>
</feature>
<dbReference type="InterPro" id="IPR054091">
    <property type="entry name" value="Cep192-like_D5"/>
</dbReference>
<evidence type="ECO:0000259" key="5">
    <source>
        <dbReference type="Pfam" id="PF22066"/>
    </source>
</evidence>
<dbReference type="Proteomes" id="UP000472265">
    <property type="component" value="Chromosome 17"/>
</dbReference>
<dbReference type="GO" id="GO:0000242">
    <property type="term" value="C:pericentriolar material"/>
    <property type="evidence" value="ECO:0007669"/>
    <property type="project" value="TreeGrafter"/>
</dbReference>
<dbReference type="Pfam" id="PF25765">
    <property type="entry name" value="PLK4_bind_CEP192"/>
    <property type="match status" value="1"/>
</dbReference>
<sequence length="1737" mass="190438">MADGFYKLEDEAFPSFLYKSLDSTSGRATLGNVTLGSGPGLPVAASTVAKIRPGSDNRWEHASEKQGKSFQTTVPVQRCLHQNCDELPYIMFRFPGQSTQVQSLPATAEEDNVQSEGVDSDHFSGSNSSFLANEKLMSVDSMNSDITDDDIDSNNLPDDKLELYFNKLVPPAMQRGRVEGQEIPGTVRLHSSLKHFLSTEPEHYRHHFLDDYSQEDFQMPNVRLAATGMDSCPASDEDTEDELESARRTSNTTRTRLLPSTSRQLVGESHRPSFRPGLEGGSSDDEASSGRGGSSLSGIEYRRSAEGQVINPPVTGVIFNLEDCLSLVTSGTNGVVYQNEDGQWVTDLAYYSSFEKVLDGNTSENVDQFQTEEFEEKIEPVSNSNTFNSDSSWKIPTDSQILMRASQVSSEFKQGDQSYLRLSLGQFFEQRSEALGCLGSIGVDAVKRPSFGYIITSPEKREPFALIHPSEFSARDNFPHSDTMELSEADTTLNPGDHAVGAALPNHSEGSGSESSLVNQSSMSPEINSSHLMLSISTIASAIADASISTDPSQLATMIMELSKRSRARNRPAVNYTKESHSVENVKLLKGFSEPCVEETQCNFRPSTSPLTHSSPSQTSIHNYLLFCTEGQHFPVPALLFPLSSSGQVVVPEELRFPHSCCVGIASQTSLSLFNPSERWQQVSIRVTSLAIDGEKVDSLPYQWLIMKNKTIIGPKTTEDQKLIFIPPQAGVYQFVLSVCSWAASSETEVAARASIFAKRVVLAAIAENPALEVEVCKSGCLDFGDLPVGSTKSIPLTLLNKTHATVPIRLVISANPTAWRCFTFSKHPVSMTSEATQEAGPITQVSSPSVMNHVMHASYGESFTVWVHFKAPQKYTASSGELGVADEYSARVDIEVDSPGQSHVIRTISLRARSGTARVHAPKDLQTVSLSATLGKSSQQMLPLKNAGNIDVQLKLKVILTFTFLIRSGVWVSLCDILGSDCGTYSGESLIFGLLTILVLPSGPQYEVSLKGEIVPEDSGNPANPPAAVFGAGVASDIPPILSNKQFVAWGGVTLGRAIQQKLVLRNNSTNATQQLRLLIRGQDQDCFQLQSMFSPEERLTRHGELSIRPREDVTVHLLFAPTRVACMLAKLEIKQSGVRPSQPGVKFTIPLSGYGGTSNIILEDQRKQADGYVAKMSDIAVGCVSKVCLCVRNTGSRAAFIKAMAFSDVQTRSVMEQSVISLAPSQFVLKERTQEVITVLIKSTQREQNLCQSVNALLATVCLFCGDEVSRQQYRRLLQSKPEALRRALSENSLLKNINFNEKFLGEETITEPYDLPPRPNEAHIFYGNMSKIVVSLLGSTKSSDCEQSNHTEMLLPSARHFTPNVNVTLDVLPVKGPQGPALRVTEASLKVQIRNNTSRELSFDLSWPAHCLTITPQHGVIEPQCHLQILISPNPSLASKSALLPWSGQIYVQCDINYEYCFIKTLLPPQTPQPPQALVEISNKTIHFLTTPSGETSGREVNVQGTDFALWYLSSFAPPYVKGVDNTGDVYRATYTAFRCSRVSGTLGAHEKMEVPITFLPRDRGDYAQFWDLECHPVSEPQQKTRIRFQLCGTCGPVEGPQDGECSLVKTEATVKSRKRADAPAGKSSQEEAVRRGVYSPQDLYTFPATRLGESSTLKVNIRNNSSDTHELKFVNPREPFHIKHSKYSLRSQHYLKLPVQFKPSSAGRQAGLLLIQSETSGSLVIQLTGEAVP</sequence>
<evidence type="ECO:0000259" key="3">
    <source>
        <dbReference type="Pfam" id="PF22064"/>
    </source>
</evidence>
<dbReference type="GO" id="GO:0090222">
    <property type="term" value="P:centrosome-templated microtubule nucleation"/>
    <property type="evidence" value="ECO:0007669"/>
    <property type="project" value="InterPro"/>
</dbReference>
<dbReference type="CDD" id="cd21856">
    <property type="entry name" value="Plk4BD_Cep192"/>
    <property type="match status" value="1"/>
</dbReference>
<dbReference type="InterPro" id="IPR054092">
    <property type="entry name" value="Cep192-like_D6"/>
</dbReference>
<dbReference type="InterPro" id="IPR039103">
    <property type="entry name" value="Spd-2/CEP192"/>
</dbReference>
<dbReference type="InterPro" id="IPR057665">
    <property type="entry name" value="CEP192_PLK4_bind"/>
</dbReference>
<dbReference type="InterPro" id="IPR054085">
    <property type="entry name" value="Cep192-like_D1"/>
</dbReference>
<dbReference type="InterPro" id="IPR057662">
    <property type="entry name" value="CEP192_Aurora-A_bind"/>
</dbReference>
<evidence type="ECO:0000259" key="7">
    <source>
        <dbReference type="Pfam" id="PF22073"/>
    </source>
</evidence>
<feature type="region of interest" description="Disordered" evidence="1">
    <location>
        <begin position="228"/>
        <end position="298"/>
    </location>
</feature>
<dbReference type="OMA" id="VLSVCSW"/>
<dbReference type="GO" id="GO:0005814">
    <property type="term" value="C:centriole"/>
    <property type="evidence" value="ECO:0007669"/>
    <property type="project" value="TreeGrafter"/>
</dbReference>
<dbReference type="PANTHER" id="PTHR16029:SF11">
    <property type="entry name" value="CENTROSOMAL PROTEIN OF 192 KDA"/>
    <property type="match status" value="1"/>
</dbReference>
<dbReference type="Pfam" id="PF22074">
    <property type="entry name" value="Cep192_D5"/>
    <property type="match status" value="1"/>
</dbReference>
<feature type="domain" description="Cep192-like" evidence="2">
    <location>
        <begin position="646"/>
        <end position="767"/>
    </location>
</feature>
<evidence type="ECO:0000259" key="8">
    <source>
        <dbReference type="Pfam" id="PF22074"/>
    </source>
</evidence>
<keyword evidence="11" id="KW-1185">Reference proteome</keyword>
<evidence type="ECO:0000313" key="10">
    <source>
        <dbReference type="Ensembl" id="ENSSAUP00010020408.1"/>
    </source>
</evidence>
<dbReference type="Pfam" id="PF22066">
    <property type="entry name" value="Cep192_D8"/>
    <property type="match status" value="1"/>
</dbReference>
<dbReference type="GO" id="GO:0005737">
    <property type="term" value="C:cytoplasm"/>
    <property type="evidence" value="ECO:0007669"/>
    <property type="project" value="TreeGrafter"/>
</dbReference>
<feature type="domain" description="Cep192-like" evidence="4">
    <location>
        <begin position="1478"/>
        <end position="1598"/>
    </location>
</feature>